<protein>
    <submittedName>
        <fullName evidence="1">Tyrosine--tRNA ligase</fullName>
    </submittedName>
</protein>
<dbReference type="InterPro" id="IPR024088">
    <property type="entry name" value="Tyr-tRNA-ligase_bac-type"/>
</dbReference>
<dbReference type="EMBL" id="LRGB01002099">
    <property type="protein sequence ID" value="KZS09229.1"/>
    <property type="molecule type" value="Genomic_DNA"/>
</dbReference>
<comment type="caution">
    <text evidence="1">The sequence shown here is derived from an EMBL/GenBank/DDBJ whole genome shotgun (WGS) entry which is preliminary data.</text>
</comment>
<reference evidence="1 2" key="1">
    <citation type="submission" date="2016-03" db="EMBL/GenBank/DDBJ databases">
        <title>EvidentialGene: Evidence-directed Construction of Genes on Genomes.</title>
        <authorList>
            <person name="Gilbert D.G."/>
            <person name="Choi J.-H."/>
            <person name="Mockaitis K."/>
            <person name="Colbourne J."/>
            <person name="Pfrender M."/>
        </authorList>
    </citation>
    <scope>NUCLEOTIDE SEQUENCE [LARGE SCALE GENOMIC DNA]</scope>
    <source>
        <strain evidence="1 2">Xinb3</strain>
        <tissue evidence="1">Complete organism</tissue>
    </source>
</reference>
<dbReference type="Proteomes" id="UP000076858">
    <property type="component" value="Unassembled WGS sequence"/>
</dbReference>
<dbReference type="InterPro" id="IPR036986">
    <property type="entry name" value="S4_RNA-bd_sf"/>
</dbReference>
<keyword evidence="1" id="KW-0436">Ligase</keyword>
<gene>
    <name evidence="1" type="ORF">APZ42_026606</name>
</gene>
<dbReference type="PANTHER" id="PTHR11766:SF0">
    <property type="entry name" value="TYROSINE--TRNA LIGASE, MITOCHONDRIAL"/>
    <property type="match status" value="1"/>
</dbReference>
<proteinExistence type="predicted"/>
<dbReference type="Gene3D" id="3.10.290.10">
    <property type="entry name" value="RNA-binding S4 domain"/>
    <property type="match status" value="1"/>
</dbReference>
<evidence type="ECO:0000313" key="2">
    <source>
        <dbReference type="Proteomes" id="UP000076858"/>
    </source>
</evidence>
<dbReference type="GO" id="GO:0005739">
    <property type="term" value="C:mitochondrion"/>
    <property type="evidence" value="ECO:0007669"/>
    <property type="project" value="TreeGrafter"/>
</dbReference>
<evidence type="ECO:0000313" key="1">
    <source>
        <dbReference type="EMBL" id="KZS09229.1"/>
    </source>
</evidence>
<keyword evidence="2" id="KW-1185">Reference proteome</keyword>
<dbReference type="PANTHER" id="PTHR11766">
    <property type="entry name" value="TYROSYL-TRNA SYNTHETASE"/>
    <property type="match status" value="1"/>
</dbReference>
<organism evidence="1 2">
    <name type="scientific">Daphnia magna</name>
    <dbReference type="NCBI Taxonomy" id="35525"/>
    <lineage>
        <taxon>Eukaryota</taxon>
        <taxon>Metazoa</taxon>
        <taxon>Ecdysozoa</taxon>
        <taxon>Arthropoda</taxon>
        <taxon>Crustacea</taxon>
        <taxon>Branchiopoda</taxon>
        <taxon>Diplostraca</taxon>
        <taxon>Cladocera</taxon>
        <taxon>Anomopoda</taxon>
        <taxon>Daphniidae</taxon>
        <taxon>Daphnia</taxon>
    </lineage>
</organism>
<dbReference type="GO" id="GO:0005829">
    <property type="term" value="C:cytosol"/>
    <property type="evidence" value="ECO:0007669"/>
    <property type="project" value="TreeGrafter"/>
</dbReference>
<dbReference type="OrthoDB" id="337870at2759"/>
<sequence length="79" mass="8888">MVDILLEPATSVLDMVMKANCFANENDARRIILAGGLHINQVKCTDYTEILSLGRHILPNGISLIRVGKKHHYIVKWMS</sequence>
<name>A0A164S476_9CRUS</name>
<accession>A0A164S476</accession>
<dbReference type="GO" id="GO:0043039">
    <property type="term" value="P:tRNA aminoacylation"/>
    <property type="evidence" value="ECO:0007669"/>
    <property type="project" value="TreeGrafter"/>
</dbReference>
<dbReference type="GO" id="GO:0004831">
    <property type="term" value="F:tyrosine-tRNA ligase activity"/>
    <property type="evidence" value="ECO:0007669"/>
    <property type="project" value="InterPro"/>
</dbReference>
<dbReference type="STRING" id="35525.A0A164S476"/>
<dbReference type="AlphaFoldDB" id="A0A164S476"/>
<dbReference type="SUPFAM" id="SSF55174">
    <property type="entry name" value="Alpha-L RNA-binding motif"/>
    <property type="match status" value="1"/>
</dbReference>
<dbReference type="GO" id="GO:0003723">
    <property type="term" value="F:RNA binding"/>
    <property type="evidence" value="ECO:0007669"/>
    <property type="project" value="InterPro"/>
</dbReference>